<proteinExistence type="predicted"/>
<protein>
    <submittedName>
        <fullName evidence="1">Uncharacterized protein</fullName>
    </submittedName>
</protein>
<dbReference type="EMBL" id="JADKGY010000003">
    <property type="protein sequence ID" value="MBK9982170.1"/>
    <property type="molecule type" value="Genomic_DNA"/>
</dbReference>
<reference evidence="1 2" key="1">
    <citation type="submission" date="2020-10" db="EMBL/GenBank/DDBJ databases">
        <title>Connecting structure to function with the recovery of over 1000 high-quality activated sludge metagenome-assembled genomes encoding full-length rRNA genes using long-read sequencing.</title>
        <authorList>
            <person name="Singleton C.M."/>
            <person name="Petriglieri F."/>
            <person name="Kristensen J.M."/>
            <person name="Kirkegaard R.H."/>
            <person name="Michaelsen T.Y."/>
            <person name="Andersen M.H."/>
            <person name="Karst S.M."/>
            <person name="Dueholm M.S."/>
            <person name="Nielsen P.H."/>
            <person name="Albertsen M."/>
        </authorList>
    </citation>
    <scope>NUCLEOTIDE SEQUENCE [LARGE SCALE GENOMIC DNA]</scope>
    <source>
        <strain evidence="1">Ribe_18-Q3-R11-54_MAXAC.273</strain>
    </source>
</reference>
<evidence type="ECO:0000313" key="2">
    <source>
        <dbReference type="Proteomes" id="UP000808337"/>
    </source>
</evidence>
<dbReference type="AlphaFoldDB" id="A0A9D7SRW1"/>
<organism evidence="1 2">
    <name type="scientific">Candidatus Opimibacter skivensis</name>
    <dbReference type="NCBI Taxonomy" id="2982028"/>
    <lineage>
        <taxon>Bacteria</taxon>
        <taxon>Pseudomonadati</taxon>
        <taxon>Bacteroidota</taxon>
        <taxon>Saprospiria</taxon>
        <taxon>Saprospirales</taxon>
        <taxon>Saprospiraceae</taxon>
        <taxon>Candidatus Opimibacter</taxon>
    </lineage>
</organism>
<dbReference type="Proteomes" id="UP000808337">
    <property type="component" value="Unassembled WGS sequence"/>
</dbReference>
<comment type="caution">
    <text evidence="1">The sequence shown here is derived from an EMBL/GenBank/DDBJ whole genome shotgun (WGS) entry which is preliminary data.</text>
</comment>
<accession>A0A9D7SRW1</accession>
<sequence>MFRTGLSASSSFGMGGGKGGILEKYSWGRSLLWSYIISDINQCQHHDAIVLPNGNVLAHCMGKKNKFTSSAGRKNPAVTSFVKQSGSME</sequence>
<name>A0A9D7SRW1_9BACT</name>
<evidence type="ECO:0000313" key="1">
    <source>
        <dbReference type="EMBL" id="MBK9982170.1"/>
    </source>
</evidence>
<gene>
    <name evidence="1" type="ORF">IPP15_07050</name>
</gene>